<dbReference type="SUPFAM" id="SSF50475">
    <property type="entry name" value="FMN-binding split barrel"/>
    <property type="match status" value="1"/>
</dbReference>
<dbReference type="EMBL" id="UGXT01000002">
    <property type="protein sequence ID" value="SUH38727.1"/>
    <property type="molecule type" value="Genomic_DNA"/>
</dbReference>
<reference evidence="1 2" key="1">
    <citation type="submission" date="2018-06" db="EMBL/GenBank/DDBJ databases">
        <authorList>
            <consortium name="Pathogen Informatics"/>
            <person name="Doyle S."/>
        </authorList>
    </citation>
    <scope>NUCLEOTIDE SEQUENCE [LARGE SCALE GENOMIC DNA]</scope>
    <source>
        <strain evidence="1 2">NCTC8261</strain>
    </source>
</reference>
<dbReference type="Gene3D" id="2.30.110.10">
    <property type="entry name" value="Electron Transport, Fmn-binding Protein, Chain A"/>
    <property type="match status" value="1"/>
</dbReference>
<sequence length="99" mass="11342">MRLLRKNPAVCIEMDGDHALLRADDPCDYSYAYTSVFATGLASILQTRDEMRYGLDVIMRQTDPGKTFNYREDMMKAVCVVRIECDALTCRRHLATQSE</sequence>
<dbReference type="PANTHER" id="PTHR34071">
    <property type="entry name" value="5-NITROIMIDAZOLE ANTIBIOTICS RESISTANCE PROTEIN, NIMA-FAMILY-RELATED PROTEIN-RELATED"/>
    <property type="match status" value="1"/>
</dbReference>
<accession>A0A379WX89</accession>
<organism evidence="1 2">
    <name type="scientific">Salmonella enterica I</name>
    <dbReference type="NCBI Taxonomy" id="59201"/>
    <lineage>
        <taxon>Bacteria</taxon>
        <taxon>Pseudomonadati</taxon>
        <taxon>Pseudomonadota</taxon>
        <taxon>Gammaproteobacteria</taxon>
        <taxon>Enterobacterales</taxon>
        <taxon>Enterobacteriaceae</taxon>
        <taxon>Salmonella</taxon>
    </lineage>
</organism>
<dbReference type="InterPro" id="IPR012349">
    <property type="entry name" value="Split_barrel_FMN-bd"/>
</dbReference>
<protein>
    <submittedName>
        <fullName evidence="1">Putative 5-nitroimidazole antibiotic resistance</fullName>
    </submittedName>
</protein>
<evidence type="ECO:0000313" key="2">
    <source>
        <dbReference type="Proteomes" id="UP000254712"/>
    </source>
</evidence>
<name>A0A379WX89_SALET</name>
<dbReference type="AlphaFoldDB" id="A0A379WX89"/>
<proteinExistence type="predicted"/>
<evidence type="ECO:0000313" key="1">
    <source>
        <dbReference type="EMBL" id="SUH38727.1"/>
    </source>
</evidence>
<dbReference type="PANTHER" id="PTHR34071:SF2">
    <property type="entry name" value="FLAVIN-NUCLEOTIDE-BINDING PROTEIN"/>
    <property type="match status" value="1"/>
</dbReference>
<gene>
    <name evidence="1" type="ORF">NCTC8261_05061</name>
</gene>
<dbReference type="Proteomes" id="UP000254712">
    <property type="component" value="Unassembled WGS sequence"/>
</dbReference>